<comment type="similarity">
    <text evidence="8">Belongs to the importin beta family. Importin beta-2 subfamily.</text>
</comment>
<proteinExistence type="inferred from homology"/>
<evidence type="ECO:0000256" key="6">
    <source>
        <dbReference type="ARBA" id="ARBA00022927"/>
    </source>
</evidence>
<comment type="subcellular location">
    <subcellularLocation>
        <location evidence="2">Cytoplasm</location>
    </subcellularLocation>
    <subcellularLocation>
        <location evidence="1">Nucleus</location>
    </subcellularLocation>
</comment>
<evidence type="ECO:0000313" key="14">
    <source>
        <dbReference type="EMBL" id="OQV23703.1"/>
    </source>
</evidence>
<gene>
    <name evidence="14" type="ORF">BV898_02439</name>
</gene>
<organism evidence="14 15">
    <name type="scientific">Hypsibius exemplaris</name>
    <name type="common">Freshwater tardigrade</name>
    <dbReference type="NCBI Taxonomy" id="2072580"/>
    <lineage>
        <taxon>Eukaryota</taxon>
        <taxon>Metazoa</taxon>
        <taxon>Ecdysozoa</taxon>
        <taxon>Tardigrada</taxon>
        <taxon>Eutardigrada</taxon>
        <taxon>Parachela</taxon>
        <taxon>Hypsibioidea</taxon>
        <taxon>Hypsibiidae</taxon>
        <taxon>Hypsibius</taxon>
    </lineage>
</organism>
<feature type="compositionally biased region" description="Acidic residues" evidence="12">
    <location>
        <begin position="366"/>
        <end position="377"/>
    </location>
</feature>
<keyword evidence="15" id="KW-1185">Reference proteome</keyword>
<keyword evidence="6" id="KW-0653">Protein transport</keyword>
<protein>
    <recommendedName>
        <fullName evidence="9">Transportin-1</fullName>
    </recommendedName>
    <alternativeName>
        <fullName evidence="10">Importin beta-2</fullName>
    </alternativeName>
    <alternativeName>
        <fullName evidence="11">Karyopherin beta-2</fullName>
    </alternativeName>
</protein>
<dbReference type="FunFam" id="1.25.10.10:FF:000028">
    <property type="entry name" value="Transportin-1 isoform 1"/>
    <property type="match status" value="1"/>
</dbReference>
<dbReference type="InterPro" id="IPR001494">
    <property type="entry name" value="Importin-beta_N"/>
</dbReference>
<dbReference type="SUPFAM" id="SSF48371">
    <property type="entry name" value="ARM repeat"/>
    <property type="match status" value="1"/>
</dbReference>
<dbReference type="GO" id="GO:0031267">
    <property type="term" value="F:small GTPase binding"/>
    <property type="evidence" value="ECO:0007669"/>
    <property type="project" value="InterPro"/>
</dbReference>
<dbReference type="AlphaFoldDB" id="A0A1W0X872"/>
<feature type="compositionally biased region" description="Basic and acidic residues" evidence="12">
    <location>
        <begin position="348"/>
        <end position="365"/>
    </location>
</feature>
<dbReference type="InterPro" id="IPR040122">
    <property type="entry name" value="Importin_beta"/>
</dbReference>
<dbReference type="GO" id="GO:0031981">
    <property type="term" value="C:nuclear lumen"/>
    <property type="evidence" value="ECO:0007669"/>
    <property type="project" value="UniProtKB-ARBA"/>
</dbReference>
<sequence>MGSTWQPDENGLREITQLLKESQSPDNQIQRQVQSKLEQLNHHPDFNNYLIYVLTRSQTEDDPTRSLAGLILKNNVRVHWENFHHTTQELIKNECVTHIGDRSPLIRATIGILITTIVGKAGLKGWANLLPSLSQCLDSPTLEVVDGAFSSLQKICEDSTELDGNDPAQPQQQPLDALLPKFIQFFAYPIAKIRAYALACVNCYILHRIAALHPHIEDFLKSLFALASDVDADVKKQVLRAIVTLLEVQPDILYRDLTNIIGFMLMRTQDTDEQVALEACEFWLSVADNAVGQQALAPHLAQLVPLLVERMRYSAMDVMLLRAEDEEDELKPDKQEDIRPRFHKAKTHSLDHDHVTGPAGDHTEDGDTDEDDDDEEMTEWNLRKCSAAGLDVLSNVFHENLLPVLLPYLKQVLGSPDWVLKESGILALGAIAEGCSEGMAAHLPDLVPFLLGCLQDSKPLVRSITCWTLSRYSSWIVLEDPNKYFKPFLAELLRRILDKNKKVQEAACSAFATLEEESGTLLVPHLEIIVKSLVLAFRKYQSKNLLILYDAIGTLAEAVGHELNRPEYVQLLMDPLITKWSTLSDDDKSTFPLLECLSSVATAMSTGFMPYVEPVFSRCINLIDRSIQGQLNYNTQPEIYENPDRDCLIVALDLISGLSEGVGSHVEPLVLRSNLMVTVAHCIRDPVPEVRQSAFALIGDLARAAFSAERPYLTDFIQNMALNMNPEHVSVCNNATWALGEVALKLGQDTRQFIPLVLDPLVCLMNRTGTQQTLLENTAITLGRLGLACPDVMAPQLPRFLKPWCQSLRNVRDNEEKASAFRGVCVMVGSRTEPLDTENFCAFCDGVASWQMPDPQLKMMFQQILSHYKQVAGDKWPQFMDQFPPHVRDRLTAYNL</sequence>
<evidence type="ECO:0000256" key="12">
    <source>
        <dbReference type="SAM" id="MobiDB-lite"/>
    </source>
</evidence>
<accession>A0A1W0X872</accession>
<name>A0A1W0X872_HYPEX</name>
<evidence type="ECO:0000256" key="9">
    <source>
        <dbReference type="ARBA" id="ARBA00067327"/>
    </source>
</evidence>
<dbReference type="Proteomes" id="UP000192578">
    <property type="component" value="Unassembled WGS sequence"/>
</dbReference>
<dbReference type="InterPro" id="IPR016024">
    <property type="entry name" value="ARM-type_fold"/>
</dbReference>
<evidence type="ECO:0000256" key="11">
    <source>
        <dbReference type="ARBA" id="ARBA00080641"/>
    </source>
</evidence>
<dbReference type="SMART" id="SM00913">
    <property type="entry name" value="IBN_N"/>
    <property type="match status" value="1"/>
</dbReference>
<evidence type="ECO:0000259" key="13">
    <source>
        <dbReference type="PROSITE" id="PS50166"/>
    </source>
</evidence>
<dbReference type="OrthoDB" id="951172at2759"/>
<evidence type="ECO:0000256" key="5">
    <source>
        <dbReference type="ARBA" id="ARBA00022737"/>
    </source>
</evidence>
<feature type="region of interest" description="Disordered" evidence="12">
    <location>
        <begin position="345"/>
        <end position="377"/>
    </location>
</feature>
<evidence type="ECO:0000256" key="3">
    <source>
        <dbReference type="ARBA" id="ARBA00022448"/>
    </source>
</evidence>
<evidence type="ECO:0000256" key="10">
    <source>
        <dbReference type="ARBA" id="ARBA00076938"/>
    </source>
</evidence>
<dbReference type="PANTHER" id="PTHR10527">
    <property type="entry name" value="IMPORTIN BETA"/>
    <property type="match status" value="1"/>
</dbReference>
<evidence type="ECO:0000256" key="2">
    <source>
        <dbReference type="ARBA" id="ARBA00004496"/>
    </source>
</evidence>
<dbReference type="Gene3D" id="1.25.10.10">
    <property type="entry name" value="Leucine-rich Repeat Variant"/>
    <property type="match status" value="1"/>
</dbReference>
<keyword evidence="3" id="KW-0813">Transport</keyword>
<comment type="caution">
    <text evidence="14">The sequence shown here is derived from an EMBL/GenBank/DDBJ whole genome shotgun (WGS) entry which is preliminary data.</text>
</comment>
<keyword evidence="4" id="KW-0963">Cytoplasm</keyword>
<keyword evidence="5" id="KW-0677">Repeat</keyword>
<keyword evidence="7" id="KW-0539">Nucleus</keyword>
<dbReference type="InterPro" id="IPR011989">
    <property type="entry name" value="ARM-like"/>
</dbReference>
<dbReference type="GO" id="GO:0005737">
    <property type="term" value="C:cytoplasm"/>
    <property type="evidence" value="ECO:0007669"/>
    <property type="project" value="UniProtKB-SubCell"/>
</dbReference>
<dbReference type="PROSITE" id="PS50166">
    <property type="entry name" value="IMPORTIN_B_NT"/>
    <property type="match status" value="1"/>
</dbReference>
<evidence type="ECO:0000256" key="7">
    <source>
        <dbReference type="ARBA" id="ARBA00023242"/>
    </source>
</evidence>
<dbReference type="Pfam" id="PF13513">
    <property type="entry name" value="HEAT_EZ"/>
    <property type="match status" value="1"/>
</dbReference>
<dbReference type="EMBL" id="MTYJ01000010">
    <property type="protein sequence ID" value="OQV23703.1"/>
    <property type="molecule type" value="Genomic_DNA"/>
</dbReference>
<dbReference type="Pfam" id="PF03810">
    <property type="entry name" value="IBN_N"/>
    <property type="match status" value="1"/>
</dbReference>
<evidence type="ECO:0000256" key="4">
    <source>
        <dbReference type="ARBA" id="ARBA00022490"/>
    </source>
</evidence>
<dbReference type="GO" id="GO:0006606">
    <property type="term" value="P:protein import into nucleus"/>
    <property type="evidence" value="ECO:0007669"/>
    <property type="project" value="InterPro"/>
</dbReference>
<evidence type="ECO:0000256" key="8">
    <source>
        <dbReference type="ARBA" id="ARBA00038423"/>
    </source>
</evidence>
<evidence type="ECO:0000313" key="15">
    <source>
        <dbReference type="Proteomes" id="UP000192578"/>
    </source>
</evidence>
<feature type="domain" description="Importin N-terminal" evidence="13">
    <location>
        <begin position="33"/>
        <end position="101"/>
    </location>
</feature>
<evidence type="ECO:0000256" key="1">
    <source>
        <dbReference type="ARBA" id="ARBA00004123"/>
    </source>
</evidence>
<reference evidence="15" key="1">
    <citation type="submission" date="2017-01" db="EMBL/GenBank/DDBJ databases">
        <title>Comparative genomics of anhydrobiosis in the tardigrade Hypsibius dujardini.</title>
        <authorList>
            <person name="Yoshida Y."/>
            <person name="Koutsovoulos G."/>
            <person name="Laetsch D."/>
            <person name="Stevens L."/>
            <person name="Kumar S."/>
            <person name="Horikawa D."/>
            <person name="Ishino K."/>
            <person name="Komine S."/>
            <person name="Tomita M."/>
            <person name="Blaxter M."/>
            <person name="Arakawa K."/>
        </authorList>
    </citation>
    <scope>NUCLEOTIDE SEQUENCE [LARGE SCALE GENOMIC DNA]</scope>
    <source>
        <strain evidence="15">Z151</strain>
    </source>
</reference>